<feature type="transmembrane region" description="Helical" evidence="1">
    <location>
        <begin position="267"/>
        <end position="286"/>
    </location>
</feature>
<sequence>MPTAATKPPTVPPSIERLLLLPLIALPILWLAGYFFPPINHDVAAILDVSARWVNGERLYVEVIDENLPLTFVVHALPVLTSKILPGDPSFWFTAWVVAGIFASFWACRRLVKLVPSADHALTEALLPPVLLFLFTVLPNEHFGQREHILFVACAPYMIASMARGEGILLSRGSSIAIGMVAGVALAMKPHYLAIPAALELYLLIRRGWRTTLTDPIPWAIGLVAVAHFVSMYTIFREYGEFVMPLAVEAYAPIGDTGWRGVLTSNVLAPTLIALLIFGLIAVIFTKTAAARVLVVFGIGAAISAIAQAKGWPYHVLPALSAAILLAALTVSQTVDRYLPISRSGHHLPVAVISATLMVLLYFQAALYTPPFYKQRQFEDSIGGRLQHIIEQNAPHRTIMALSPGIYPLWPMINYIGGRMTMRYLTMWVLQGVYATCDDFPALYNPPDTMGDSEKLVFDNVSEDFAREQPDLLIVDRIAGIPRCQGKEFDYLEYFMQNRVFADAFEGYEHLMDFDRYRIYRRKKNGPPPPSHGEGKEG</sequence>
<reference evidence="2 3" key="1">
    <citation type="submission" date="2019-07" db="EMBL/GenBank/DDBJ databases">
        <title>Whole genome shotgun sequence of Reyranella soli NBRC 108950.</title>
        <authorList>
            <person name="Hosoyama A."/>
            <person name="Uohara A."/>
            <person name="Ohji S."/>
            <person name="Ichikawa N."/>
        </authorList>
    </citation>
    <scope>NUCLEOTIDE SEQUENCE [LARGE SCALE GENOMIC DNA]</scope>
    <source>
        <strain evidence="2 3">NBRC 108950</strain>
    </source>
</reference>
<accession>A0A512N3F6</accession>
<evidence type="ECO:0000313" key="3">
    <source>
        <dbReference type="Proteomes" id="UP000321058"/>
    </source>
</evidence>
<evidence type="ECO:0000313" key="2">
    <source>
        <dbReference type="EMBL" id="GEP53121.1"/>
    </source>
</evidence>
<keyword evidence="1" id="KW-1133">Transmembrane helix</keyword>
<proteinExistence type="predicted"/>
<feature type="transmembrane region" description="Helical" evidence="1">
    <location>
        <begin position="315"/>
        <end position="335"/>
    </location>
</feature>
<evidence type="ECO:0000256" key="1">
    <source>
        <dbReference type="SAM" id="Phobius"/>
    </source>
</evidence>
<name>A0A512N3F6_9HYPH</name>
<dbReference type="EMBL" id="BKAJ01000004">
    <property type="protein sequence ID" value="GEP53121.1"/>
    <property type="molecule type" value="Genomic_DNA"/>
</dbReference>
<dbReference type="OrthoDB" id="6196188at2"/>
<feature type="transmembrane region" description="Helical" evidence="1">
    <location>
        <begin position="347"/>
        <end position="368"/>
    </location>
</feature>
<dbReference type="AlphaFoldDB" id="A0A512N3F6"/>
<feature type="transmembrane region" description="Helical" evidence="1">
    <location>
        <begin position="217"/>
        <end position="236"/>
    </location>
</feature>
<dbReference type="Proteomes" id="UP000321058">
    <property type="component" value="Unassembled WGS sequence"/>
</dbReference>
<keyword evidence="1" id="KW-0472">Membrane</keyword>
<feature type="transmembrane region" description="Helical" evidence="1">
    <location>
        <begin position="176"/>
        <end position="205"/>
    </location>
</feature>
<feature type="transmembrane region" description="Helical" evidence="1">
    <location>
        <begin position="90"/>
        <end position="108"/>
    </location>
</feature>
<organism evidence="2 3">
    <name type="scientific">Reyranella soli</name>
    <dbReference type="NCBI Taxonomy" id="1230389"/>
    <lineage>
        <taxon>Bacteria</taxon>
        <taxon>Pseudomonadati</taxon>
        <taxon>Pseudomonadota</taxon>
        <taxon>Alphaproteobacteria</taxon>
        <taxon>Hyphomicrobiales</taxon>
        <taxon>Reyranellaceae</taxon>
        <taxon>Reyranella</taxon>
    </lineage>
</organism>
<feature type="transmembrane region" description="Helical" evidence="1">
    <location>
        <begin position="293"/>
        <end position="309"/>
    </location>
</feature>
<keyword evidence="3" id="KW-1185">Reference proteome</keyword>
<evidence type="ECO:0008006" key="4">
    <source>
        <dbReference type="Google" id="ProtNLM"/>
    </source>
</evidence>
<gene>
    <name evidence="2" type="ORF">RSO01_02870</name>
</gene>
<comment type="caution">
    <text evidence="2">The sequence shown here is derived from an EMBL/GenBank/DDBJ whole genome shotgun (WGS) entry which is preliminary data.</text>
</comment>
<dbReference type="RefSeq" id="WP_147145415.1">
    <property type="nucleotide sequence ID" value="NZ_BKAJ01000004.1"/>
</dbReference>
<keyword evidence="1" id="KW-0812">Transmembrane</keyword>
<feature type="transmembrane region" description="Helical" evidence="1">
    <location>
        <begin position="18"/>
        <end position="36"/>
    </location>
</feature>
<protein>
    <recommendedName>
        <fullName evidence="4">Glycosyltransferase RgtA/B/C/D-like domain-containing protein</fullName>
    </recommendedName>
</protein>